<dbReference type="Proteomes" id="UP000060043">
    <property type="component" value="Chromosome"/>
</dbReference>
<dbReference type="AlphaFoldDB" id="A0A0U3GNE2"/>
<protein>
    <submittedName>
        <fullName evidence="3">Uncharacterized protein</fullName>
    </submittedName>
</protein>
<accession>A0A0U3GNE2</accession>
<feature type="transmembrane region" description="Helical" evidence="2">
    <location>
        <begin position="5"/>
        <end position="24"/>
    </location>
</feature>
<evidence type="ECO:0000313" key="3">
    <source>
        <dbReference type="EMBL" id="ALU29832.1"/>
    </source>
</evidence>
<keyword evidence="2" id="KW-0472">Membrane</keyword>
<reference evidence="5 6" key="1">
    <citation type="submission" date="2015-12" db="EMBL/GenBank/DDBJ databases">
        <title>A stable core within a dynamic pangenome in Sulfolobus acidocaldarius.</title>
        <authorList>
            <person name="Anderson R."/>
            <person name="Kouris A."/>
            <person name="Seward C."/>
            <person name="Campbell K."/>
            <person name="Whitaker R."/>
        </authorList>
    </citation>
    <scope>NUCLEOTIDE SEQUENCE [LARGE SCALE GENOMIC DNA]</scope>
    <source>
        <strain evidence="3 6">GG12-C01-09</strain>
        <strain evidence="4 5">NG05B_CO5_07</strain>
    </source>
</reference>
<keyword evidence="2" id="KW-1133">Transmembrane helix</keyword>
<dbReference type="Proteomes" id="UP000065473">
    <property type="component" value="Chromosome"/>
</dbReference>
<evidence type="ECO:0000313" key="6">
    <source>
        <dbReference type="Proteomes" id="UP000065473"/>
    </source>
</evidence>
<gene>
    <name evidence="3" type="ORF">ATY89_07695</name>
    <name evidence="4" type="ORF">ATZ20_10715</name>
</gene>
<evidence type="ECO:0000256" key="2">
    <source>
        <dbReference type="SAM" id="Phobius"/>
    </source>
</evidence>
<evidence type="ECO:0000313" key="4">
    <source>
        <dbReference type="EMBL" id="ALU32571.1"/>
    </source>
</evidence>
<dbReference type="EMBL" id="CP013694">
    <property type="protein sequence ID" value="ALU29832.1"/>
    <property type="molecule type" value="Genomic_DNA"/>
</dbReference>
<evidence type="ECO:0000256" key="1">
    <source>
        <dbReference type="SAM" id="MobiDB-lite"/>
    </source>
</evidence>
<dbReference type="EMBL" id="CP013695">
    <property type="protein sequence ID" value="ALU32571.1"/>
    <property type="molecule type" value="Genomic_DNA"/>
</dbReference>
<keyword evidence="2" id="KW-0812">Transmembrane</keyword>
<dbReference type="RefSeq" id="WP_058692942.1">
    <property type="nucleotide sequence ID" value="NZ_CP013694.1"/>
</dbReference>
<organism evidence="3 6">
    <name type="scientific">Sulfolobus acidocaldarius</name>
    <dbReference type="NCBI Taxonomy" id="2285"/>
    <lineage>
        <taxon>Archaea</taxon>
        <taxon>Thermoproteota</taxon>
        <taxon>Thermoprotei</taxon>
        <taxon>Sulfolobales</taxon>
        <taxon>Sulfolobaceae</taxon>
        <taxon>Sulfolobus</taxon>
    </lineage>
</organism>
<feature type="region of interest" description="Disordered" evidence="1">
    <location>
        <begin position="35"/>
        <end position="71"/>
    </location>
</feature>
<sequence>MKTRVLAIIVLVVVIAVVVSFLYLNGYLNVSPTNTKTMTSKSSSVTNSTNELTTSSSTTQSTGTSGYKNNTQSEITISPRYMIIDRQDAVQLANSLTQSGVYSQSELNSLQNGYFVIIKASVTNNEAQNFTLYPSSFELVTNNGSVYSYFILQHSSSVSYYYSFNSLLNTNYQLAPLFLTATENITLGYQVTANRDLIFLIPLNTTPSTLRVVDNGKIIGQVSLVNVTTDYLKVIKVNTFTNDSEVSLSLNSASTIYTINDTITLSLNVQNSEGLMPLTVTKIGVYPSAFSIIKISPDIVNSTLTPGQYSVVTGSSFPRSQNVIILVKLPNESYNGNVNVFMNVTYKPSFQAVVTQAINDRAEALLQYSQGGPGQLEVSTYLVANLSIMYNGSASVAFNPGNIYLVTNKGIYSNLYGPTSPFIYLYAVTNHIPYINTIVNGQIIQGQVAFQIPLGAKPLYIIYVSENNQTLFSAPIPSKIYNFSIFAINYEVNNQSLAYVYGTPYHFISYVYGISGGNFTINLQAYKYSYYQNSIVEVYNISLSPSIFEILSISPNLIGRYLNTSPTYCNITIGFPNQSFYGQLTINVYVKIVGNVTISNPAYIQKIQSKSLLNEKVGIKNPNTYYMIGSTTSRDISNLA</sequence>
<name>A0A0U3GNE2_9CREN</name>
<evidence type="ECO:0000313" key="5">
    <source>
        <dbReference type="Proteomes" id="UP000060043"/>
    </source>
</evidence>
<proteinExistence type="predicted"/>
<feature type="compositionally biased region" description="Low complexity" evidence="1">
    <location>
        <begin position="35"/>
        <end position="65"/>
    </location>
</feature>